<accession>A0ABW2UEB3</accession>
<dbReference type="EMBL" id="JBHTEK010000006">
    <property type="protein sequence ID" value="MFC7671179.1"/>
    <property type="molecule type" value="Genomic_DNA"/>
</dbReference>
<reference evidence="2" key="1">
    <citation type="journal article" date="2019" name="Int. J. Syst. Evol. Microbiol.">
        <title>The Global Catalogue of Microorganisms (GCM) 10K type strain sequencing project: providing services to taxonomists for standard genome sequencing and annotation.</title>
        <authorList>
            <consortium name="The Broad Institute Genomics Platform"/>
            <consortium name="The Broad Institute Genome Sequencing Center for Infectious Disease"/>
            <person name="Wu L."/>
            <person name="Ma J."/>
        </authorList>
    </citation>
    <scope>NUCLEOTIDE SEQUENCE [LARGE SCALE GENOMIC DNA]</scope>
    <source>
        <strain evidence="2">JCM 19635</strain>
    </source>
</reference>
<dbReference type="RefSeq" id="WP_380207138.1">
    <property type="nucleotide sequence ID" value="NZ_JBHTEK010000006.1"/>
</dbReference>
<organism evidence="1 2">
    <name type="scientific">Hymenobacter humi</name>
    <dbReference type="NCBI Taxonomy" id="1411620"/>
    <lineage>
        <taxon>Bacteria</taxon>
        <taxon>Pseudomonadati</taxon>
        <taxon>Bacteroidota</taxon>
        <taxon>Cytophagia</taxon>
        <taxon>Cytophagales</taxon>
        <taxon>Hymenobacteraceae</taxon>
        <taxon>Hymenobacter</taxon>
    </lineage>
</organism>
<dbReference type="Pfam" id="PF18976">
    <property type="entry name" value="DUF5712"/>
    <property type="match status" value="1"/>
</dbReference>
<evidence type="ECO:0000313" key="2">
    <source>
        <dbReference type="Proteomes" id="UP001596513"/>
    </source>
</evidence>
<sequence>MGASFYTRPYRGTDAAVRAGAAGTGQARPARGSTYVHVVVSARDRKQRITLNPGGRVSRISLSNWQEQARQVFEW</sequence>
<evidence type="ECO:0000313" key="1">
    <source>
        <dbReference type="EMBL" id="MFC7671179.1"/>
    </source>
</evidence>
<proteinExistence type="predicted"/>
<gene>
    <name evidence="1" type="ORF">ACFQT0_30125</name>
</gene>
<dbReference type="Proteomes" id="UP001596513">
    <property type="component" value="Unassembled WGS sequence"/>
</dbReference>
<keyword evidence="2" id="KW-1185">Reference proteome</keyword>
<name>A0ABW2UEB3_9BACT</name>
<dbReference type="InterPro" id="IPR043766">
    <property type="entry name" value="BfmA-like"/>
</dbReference>
<protein>
    <submittedName>
        <fullName evidence="1">DUF5712 family protein</fullName>
    </submittedName>
</protein>
<comment type="caution">
    <text evidence="1">The sequence shown here is derived from an EMBL/GenBank/DDBJ whole genome shotgun (WGS) entry which is preliminary data.</text>
</comment>